<dbReference type="PANTHER" id="PTHR43048:SF3">
    <property type="entry name" value="METHYLMALONYL-COA EPIMERASE, MITOCHONDRIAL"/>
    <property type="match status" value="1"/>
</dbReference>
<dbReference type="EMBL" id="JBHUEE010000003">
    <property type="protein sequence ID" value="MFD1717725.1"/>
    <property type="molecule type" value="Genomic_DNA"/>
</dbReference>
<dbReference type="Proteomes" id="UP001597277">
    <property type="component" value="Unassembled WGS sequence"/>
</dbReference>
<evidence type="ECO:0000313" key="4">
    <source>
        <dbReference type="Proteomes" id="UP001597277"/>
    </source>
</evidence>
<accession>A0ABW4L310</accession>
<keyword evidence="4" id="KW-1185">Reference proteome</keyword>
<name>A0ABW4L310_9MICO</name>
<dbReference type="PANTHER" id="PTHR43048">
    <property type="entry name" value="METHYLMALONYL-COA EPIMERASE"/>
    <property type="match status" value="1"/>
</dbReference>
<evidence type="ECO:0000313" key="3">
    <source>
        <dbReference type="EMBL" id="MFD1717725.1"/>
    </source>
</evidence>
<sequence length="267" mass="29192">MAVRSVVVNTLDVERAVAFYRDLLDARLIGEATRHGADLDLVTATLHLRALGARGKASTWDPDDLQRGFRHIGLKVDRVDPYAERLADAGVPFHLKPLDAVGGVRITFFYDPDGTLLELVEGDVQYSDVLDAEAVAAERALGPPERPRFDHVALTVADAQAAGERYRPLGFRPAGALEQPQDSRGFRITYLHASGPGVLEVFTYSAQTHLRRPQLEAPGFQAVVLTESVESLDGFTEMCGSWELDRLGLDGLALYIDDDGLIVGVER</sequence>
<dbReference type="InterPro" id="IPR004360">
    <property type="entry name" value="Glyas_Fos-R_dOase_dom"/>
</dbReference>
<evidence type="ECO:0000256" key="1">
    <source>
        <dbReference type="ARBA" id="ARBA00022723"/>
    </source>
</evidence>
<feature type="domain" description="VOC" evidence="2">
    <location>
        <begin position="2"/>
        <end position="122"/>
    </location>
</feature>
<comment type="caution">
    <text evidence="3">The sequence shown here is derived from an EMBL/GenBank/DDBJ whole genome shotgun (WGS) entry which is preliminary data.</text>
</comment>
<dbReference type="Gene3D" id="3.10.180.10">
    <property type="entry name" value="2,3-Dihydroxybiphenyl 1,2-Dioxygenase, domain 1"/>
    <property type="match status" value="2"/>
</dbReference>
<dbReference type="SUPFAM" id="SSF54593">
    <property type="entry name" value="Glyoxalase/Bleomycin resistance protein/Dihydroxybiphenyl dioxygenase"/>
    <property type="match status" value="1"/>
</dbReference>
<reference evidence="4" key="1">
    <citation type="journal article" date="2019" name="Int. J. Syst. Evol. Microbiol.">
        <title>The Global Catalogue of Microorganisms (GCM) 10K type strain sequencing project: providing services to taxonomists for standard genome sequencing and annotation.</title>
        <authorList>
            <consortium name="The Broad Institute Genomics Platform"/>
            <consortium name="The Broad Institute Genome Sequencing Center for Infectious Disease"/>
            <person name="Wu L."/>
            <person name="Ma J."/>
        </authorList>
    </citation>
    <scope>NUCLEOTIDE SEQUENCE [LARGE SCALE GENOMIC DNA]</scope>
    <source>
        <strain evidence="4">JCM 17130</strain>
    </source>
</reference>
<organism evidence="3 4">
    <name type="scientific">Georgenia deserti</name>
    <dbReference type="NCBI Taxonomy" id="2093781"/>
    <lineage>
        <taxon>Bacteria</taxon>
        <taxon>Bacillati</taxon>
        <taxon>Actinomycetota</taxon>
        <taxon>Actinomycetes</taxon>
        <taxon>Micrococcales</taxon>
        <taxon>Bogoriellaceae</taxon>
        <taxon>Georgenia</taxon>
    </lineage>
</organism>
<gene>
    <name evidence="3" type="ORF">ACFSE6_07760</name>
</gene>
<protein>
    <submittedName>
        <fullName evidence="3">VOC family protein</fullName>
    </submittedName>
</protein>
<dbReference type="InterPro" id="IPR029068">
    <property type="entry name" value="Glyas_Bleomycin-R_OHBP_Dase"/>
</dbReference>
<dbReference type="InterPro" id="IPR037523">
    <property type="entry name" value="VOC_core"/>
</dbReference>
<proteinExistence type="predicted"/>
<dbReference type="RefSeq" id="WP_388004582.1">
    <property type="nucleotide sequence ID" value="NZ_JBHUEE010000003.1"/>
</dbReference>
<evidence type="ECO:0000259" key="2">
    <source>
        <dbReference type="PROSITE" id="PS51819"/>
    </source>
</evidence>
<dbReference type="Pfam" id="PF00903">
    <property type="entry name" value="Glyoxalase"/>
    <property type="match status" value="1"/>
</dbReference>
<dbReference type="InterPro" id="IPR051785">
    <property type="entry name" value="MMCE/EMCE_epimerase"/>
</dbReference>
<keyword evidence="1" id="KW-0479">Metal-binding</keyword>
<dbReference type="PROSITE" id="PS51819">
    <property type="entry name" value="VOC"/>
    <property type="match status" value="1"/>
</dbReference>